<accession>A0A2T6BVK8</accession>
<dbReference type="RefSeq" id="WP_108115716.1">
    <property type="nucleotide sequence ID" value="NZ_QBKT01000007.1"/>
</dbReference>
<dbReference type="EMBL" id="QBKT01000007">
    <property type="protein sequence ID" value="PTX60101.1"/>
    <property type="molecule type" value="Genomic_DNA"/>
</dbReference>
<sequence length="135" mass="15380">MKQLLYAKILVIFFHAFIVIVGGHGYGIMGMLDILFPMYLLTGELQFNYDTILIFIAVLCSFFGKILLLSSIFFKHTSKTQRRTIVGVLLLLVSYINVVLVSEEDIKILSILSGIPFLFLMVQIFYLVFLSKTSK</sequence>
<comment type="caution">
    <text evidence="2">The sequence shown here is derived from an EMBL/GenBank/DDBJ whole genome shotgun (WGS) entry which is preliminary data.</text>
</comment>
<reference evidence="2 3" key="1">
    <citation type="submission" date="2018-04" db="EMBL/GenBank/DDBJ databases">
        <title>Genomic Encyclopedia of Archaeal and Bacterial Type Strains, Phase II (KMG-II): from individual species to whole genera.</title>
        <authorList>
            <person name="Goeker M."/>
        </authorList>
    </citation>
    <scope>NUCLEOTIDE SEQUENCE [LARGE SCALE GENOMIC DNA]</scope>
    <source>
        <strain evidence="2 3">DSM 25731</strain>
    </source>
</reference>
<evidence type="ECO:0000313" key="3">
    <source>
        <dbReference type="Proteomes" id="UP000244090"/>
    </source>
</evidence>
<feature type="transmembrane region" description="Helical" evidence="1">
    <location>
        <begin position="12"/>
        <end position="32"/>
    </location>
</feature>
<keyword evidence="1" id="KW-1133">Transmembrane helix</keyword>
<dbReference type="Proteomes" id="UP000244090">
    <property type="component" value="Unassembled WGS sequence"/>
</dbReference>
<keyword evidence="1" id="KW-0472">Membrane</keyword>
<gene>
    <name evidence="2" type="ORF">C8N46_107107</name>
</gene>
<dbReference type="OrthoDB" id="1439064at2"/>
<evidence type="ECO:0000313" key="2">
    <source>
        <dbReference type="EMBL" id="PTX60101.1"/>
    </source>
</evidence>
<feature type="transmembrane region" description="Helical" evidence="1">
    <location>
        <begin position="85"/>
        <end position="102"/>
    </location>
</feature>
<dbReference type="AlphaFoldDB" id="A0A2T6BVK8"/>
<evidence type="ECO:0000256" key="1">
    <source>
        <dbReference type="SAM" id="Phobius"/>
    </source>
</evidence>
<feature type="transmembrane region" description="Helical" evidence="1">
    <location>
        <begin position="108"/>
        <end position="129"/>
    </location>
</feature>
<keyword evidence="3" id="KW-1185">Reference proteome</keyword>
<protein>
    <submittedName>
        <fullName evidence="2">Uncharacterized protein</fullName>
    </submittedName>
</protein>
<feature type="transmembrane region" description="Helical" evidence="1">
    <location>
        <begin position="52"/>
        <end position="73"/>
    </location>
</feature>
<proteinExistence type="predicted"/>
<keyword evidence="1" id="KW-0812">Transmembrane</keyword>
<organism evidence="2 3">
    <name type="scientific">Kordia periserrulae</name>
    <dbReference type="NCBI Taxonomy" id="701523"/>
    <lineage>
        <taxon>Bacteria</taxon>
        <taxon>Pseudomonadati</taxon>
        <taxon>Bacteroidota</taxon>
        <taxon>Flavobacteriia</taxon>
        <taxon>Flavobacteriales</taxon>
        <taxon>Flavobacteriaceae</taxon>
        <taxon>Kordia</taxon>
    </lineage>
</organism>
<name>A0A2T6BVK8_9FLAO</name>